<evidence type="ECO:0000313" key="2">
    <source>
        <dbReference type="Proteomes" id="UP001239111"/>
    </source>
</evidence>
<gene>
    <name evidence="1" type="ORF">QAD02_017737</name>
</gene>
<evidence type="ECO:0000313" key="1">
    <source>
        <dbReference type="EMBL" id="KAJ8681945.1"/>
    </source>
</evidence>
<dbReference type="EMBL" id="CM056741">
    <property type="protein sequence ID" value="KAJ8681945.1"/>
    <property type="molecule type" value="Genomic_DNA"/>
</dbReference>
<protein>
    <submittedName>
        <fullName evidence="1">Uncharacterized protein</fullName>
    </submittedName>
</protein>
<organism evidence="1 2">
    <name type="scientific">Eretmocerus hayati</name>
    <dbReference type="NCBI Taxonomy" id="131215"/>
    <lineage>
        <taxon>Eukaryota</taxon>
        <taxon>Metazoa</taxon>
        <taxon>Ecdysozoa</taxon>
        <taxon>Arthropoda</taxon>
        <taxon>Hexapoda</taxon>
        <taxon>Insecta</taxon>
        <taxon>Pterygota</taxon>
        <taxon>Neoptera</taxon>
        <taxon>Endopterygota</taxon>
        <taxon>Hymenoptera</taxon>
        <taxon>Apocrita</taxon>
        <taxon>Proctotrupomorpha</taxon>
        <taxon>Chalcidoidea</taxon>
        <taxon>Aphelinidae</taxon>
        <taxon>Aphelininae</taxon>
        <taxon>Eretmocerus</taxon>
    </lineage>
</organism>
<accession>A0ACC2PJJ9</accession>
<proteinExistence type="predicted"/>
<name>A0ACC2PJJ9_9HYME</name>
<keyword evidence="2" id="KW-1185">Reference proteome</keyword>
<dbReference type="Proteomes" id="UP001239111">
    <property type="component" value="Chromosome 1"/>
</dbReference>
<reference evidence="1" key="1">
    <citation type="submission" date="2023-04" db="EMBL/GenBank/DDBJ databases">
        <title>A chromosome-level genome assembly of the parasitoid wasp Eretmocerus hayati.</title>
        <authorList>
            <person name="Zhong Y."/>
            <person name="Liu S."/>
            <person name="Liu Y."/>
        </authorList>
    </citation>
    <scope>NUCLEOTIDE SEQUENCE</scope>
    <source>
        <strain evidence="1">ZJU_SS_LIU_2023</strain>
    </source>
</reference>
<sequence>MAPWVKRVFIHILPRLLIMRRPQYKFEPTRFTTRSQLMRAMRGSKDRPFFSPYHTSCRDIDDEHLTPSKRFHSHASSHNDLSPSSLADGARFGGSCLIHGPSLPRLPLSDCDDLQMGPEVVAAAAALDGTKSPVLRPSAAFSHSKCPPEIHRSCICVRFIAEHTKMLEESTKVKEDWKYVAMVLDRLFLWIFTLAVFAGTAGIILQAPTLWDNRVPIDKKFSEFATSTTVKCPPPH</sequence>
<comment type="caution">
    <text evidence="1">The sequence shown here is derived from an EMBL/GenBank/DDBJ whole genome shotgun (WGS) entry which is preliminary data.</text>
</comment>